<proteinExistence type="predicted"/>
<dbReference type="Proteomes" id="UP001303046">
    <property type="component" value="Unassembled WGS sequence"/>
</dbReference>
<dbReference type="EMBL" id="JAVFWL010000005">
    <property type="protein sequence ID" value="KAK6754468.1"/>
    <property type="molecule type" value="Genomic_DNA"/>
</dbReference>
<organism evidence="1 2">
    <name type="scientific">Necator americanus</name>
    <name type="common">Human hookworm</name>
    <dbReference type="NCBI Taxonomy" id="51031"/>
    <lineage>
        <taxon>Eukaryota</taxon>
        <taxon>Metazoa</taxon>
        <taxon>Ecdysozoa</taxon>
        <taxon>Nematoda</taxon>
        <taxon>Chromadorea</taxon>
        <taxon>Rhabditida</taxon>
        <taxon>Rhabditina</taxon>
        <taxon>Rhabditomorpha</taxon>
        <taxon>Strongyloidea</taxon>
        <taxon>Ancylostomatidae</taxon>
        <taxon>Bunostominae</taxon>
        <taxon>Necator</taxon>
    </lineage>
</organism>
<name>A0ABR1DVL4_NECAM</name>
<evidence type="ECO:0000313" key="2">
    <source>
        <dbReference type="Proteomes" id="UP001303046"/>
    </source>
</evidence>
<accession>A0ABR1DVL4</accession>
<comment type="caution">
    <text evidence="1">The sequence shown here is derived from an EMBL/GenBank/DDBJ whole genome shotgun (WGS) entry which is preliminary data.</text>
</comment>
<keyword evidence="2" id="KW-1185">Reference proteome</keyword>
<evidence type="ECO:0000313" key="1">
    <source>
        <dbReference type="EMBL" id="KAK6754468.1"/>
    </source>
</evidence>
<sequence>MMDEAESPTPSISVASPDGLARFHEAVVDHTFSTPQHSHNVLLRAHFPLRDMLMNFILVHPLSKTLPVVVKDPFLIACNDTIEKWTVLVAQQKIEKFRFEISSTEVDEISERRFLRDSLSSCGTTCSTF</sequence>
<protein>
    <submittedName>
        <fullName evidence="1">Uncharacterized protein</fullName>
    </submittedName>
</protein>
<reference evidence="1 2" key="1">
    <citation type="submission" date="2023-08" db="EMBL/GenBank/DDBJ databases">
        <title>A Necator americanus chromosomal reference genome.</title>
        <authorList>
            <person name="Ilik V."/>
            <person name="Petrzelkova K.J."/>
            <person name="Pardy F."/>
            <person name="Fuh T."/>
            <person name="Niatou-Singa F.S."/>
            <person name="Gouil Q."/>
            <person name="Baker L."/>
            <person name="Ritchie M.E."/>
            <person name="Jex A.R."/>
            <person name="Gazzola D."/>
            <person name="Li H."/>
            <person name="Toshio Fujiwara R."/>
            <person name="Zhan B."/>
            <person name="Aroian R.V."/>
            <person name="Pafco B."/>
            <person name="Schwarz E.M."/>
        </authorList>
    </citation>
    <scope>NUCLEOTIDE SEQUENCE [LARGE SCALE GENOMIC DNA]</scope>
    <source>
        <strain evidence="1 2">Aroian</strain>
        <tissue evidence="1">Whole animal</tissue>
    </source>
</reference>
<gene>
    <name evidence="1" type="primary">Necator_chrV.g18249</name>
    <name evidence="1" type="ORF">RB195_013458</name>
</gene>